<dbReference type="Gene3D" id="3.30.70.1290">
    <property type="entry name" value="Transposase IS200-like"/>
    <property type="match status" value="1"/>
</dbReference>
<protein>
    <submittedName>
        <fullName evidence="2">Transposase</fullName>
    </submittedName>
</protein>
<sequence>MTTARSQQIHPDITPYYHCVSRCVRRSFLCGEDSFTGQSYEHRRAWIEERILTLSAVYCIDVCAYAVMSNHYHIVVYIDENQAHSLTDEEVVDRWCSEHNTPAIIKKFKLNQLNTDTEKRIFSKLITAWRERLSSISWFMKELNHGIAVQANKEDKCTGRFWEGRFKSQALLDEKALLAAMAYVDLNPVRAKVSELPETSEHTSLKYRLDSLKTSSKHASKLRPFLDDIHSEPSDSIPFTFPDYLELVDWIGRQIRDDKQGYIEKEQPKILQRLVLSDKEYYSVCTSLESKPRLWIGTLSKIVNAKETLRRKRMVALVIA</sequence>
<gene>
    <name evidence="2" type="ORF">LDJ79_22545</name>
</gene>
<feature type="domain" description="Transposase IS200-like" evidence="1">
    <location>
        <begin position="13"/>
        <end position="187"/>
    </location>
</feature>
<dbReference type="InterPro" id="IPR036515">
    <property type="entry name" value="Transposase_17_sf"/>
</dbReference>
<dbReference type="RefSeq" id="WP_225252193.1">
    <property type="nucleotide sequence ID" value="NZ_JAIWIU010000214.1"/>
</dbReference>
<dbReference type="SMART" id="SM01321">
    <property type="entry name" value="Y1_Tnp"/>
    <property type="match status" value="1"/>
</dbReference>
<dbReference type="InterPro" id="IPR002686">
    <property type="entry name" value="Transposase_17"/>
</dbReference>
<dbReference type="Proteomes" id="UP001199044">
    <property type="component" value="Unassembled WGS sequence"/>
</dbReference>
<dbReference type="PANTHER" id="PTHR34322:SF2">
    <property type="entry name" value="TRANSPOSASE IS200-LIKE DOMAIN-CONTAINING PROTEIN"/>
    <property type="match status" value="1"/>
</dbReference>
<proteinExistence type="predicted"/>
<accession>A0ABS7YT92</accession>
<reference evidence="3" key="1">
    <citation type="submission" date="2023-07" db="EMBL/GenBank/DDBJ databases">
        <title>Molecular identification of indigenous halophilic bacteria isolated from red sea cost, biodegradation of synthetic dyes and assessment of degraded metabolite toxicity.</title>
        <authorList>
            <person name="Chaieb K."/>
            <person name="Altayb H.N."/>
        </authorList>
    </citation>
    <scope>NUCLEOTIDE SEQUENCE [LARGE SCALE GENOMIC DNA]</scope>
    <source>
        <strain evidence="3">K20</strain>
    </source>
</reference>
<name>A0ABS7YT92_9VIBR</name>
<comment type="caution">
    <text evidence="2">The sequence shown here is derived from an EMBL/GenBank/DDBJ whole genome shotgun (WGS) entry which is preliminary data.</text>
</comment>
<keyword evidence="3" id="KW-1185">Reference proteome</keyword>
<organism evidence="2 3">
    <name type="scientific">Vibrio tritonius</name>
    <dbReference type="NCBI Taxonomy" id="1435069"/>
    <lineage>
        <taxon>Bacteria</taxon>
        <taxon>Pseudomonadati</taxon>
        <taxon>Pseudomonadota</taxon>
        <taxon>Gammaproteobacteria</taxon>
        <taxon>Vibrionales</taxon>
        <taxon>Vibrionaceae</taxon>
        <taxon>Vibrio</taxon>
    </lineage>
</organism>
<dbReference type="EMBL" id="JAIWIU010000214">
    <property type="protein sequence ID" value="MCA2018910.1"/>
    <property type="molecule type" value="Genomic_DNA"/>
</dbReference>
<dbReference type="SUPFAM" id="SSF143422">
    <property type="entry name" value="Transposase IS200-like"/>
    <property type="match status" value="1"/>
</dbReference>
<evidence type="ECO:0000313" key="2">
    <source>
        <dbReference type="EMBL" id="MCA2018910.1"/>
    </source>
</evidence>
<evidence type="ECO:0000313" key="3">
    <source>
        <dbReference type="Proteomes" id="UP001199044"/>
    </source>
</evidence>
<dbReference type="PANTHER" id="PTHR34322">
    <property type="entry name" value="TRANSPOSASE, Y1_TNP DOMAIN-CONTAINING"/>
    <property type="match status" value="1"/>
</dbReference>
<evidence type="ECO:0000259" key="1">
    <source>
        <dbReference type="SMART" id="SM01321"/>
    </source>
</evidence>